<keyword evidence="1" id="KW-0472">Membrane</keyword>
<sequence length="107" mass="11557">MFSFPNKLLFIFCTALGLILGGSLIGSLSTIITGDEPYSTMRKLAEDIKIWAVVAAIGGSFTPYEAFGSGIFSGDIRSLGKQFFYVVSSLTGAEFGIYLIYTFTGNR</sequence>
<dbReference type="RefSeq" id="WP_084052245.1">
    <property type="nucleotide sequence ID" value="NZ_FWWT01000008.1"/>
</dbReference>
<evidence type="ECO:0000256" key="1">
    <source>
        <dbReference type="SAM" id="Phobius"/>
    </source>
</evidence>
<reference evidence="2 3" key="1">
    <citation type="submission" date="2017-04" db="EMBL/GenBank/DDBJ databases">
        <authorList>
            <person name="Afonso C.L."/>
            <person name="Miller P.J."/>
            <person name="Scott M.A."/>
            <person name="Spackman E."/>
            <person name="Goraichik I."/>
            <person name="Dimitrov K.M."/>
            <person name="Suarez D.L."/>
            <person name="Swayne D.E."/>
        </authorList>
    </citation>
    <scope>NUCLEOTIDE SEQUENCE [LARGE SCALE GENOMIC DNA]</scope>
    <source>
        <strain evidence="2 3">DSM 11270</strain>
    </source>
</reference>
<dbReference type="STRING" id="656914.SAMN00017405_0999"/>
<name>A0A1W1UPT9_DESTI</name>
<keyword evidence="1" id="KW-1133">Transmembrane helix</keyword>
<feature type="transmembrane region" description="Helical" evidence="1">
    <location>
        <begin position="83"/>
        <end position="101"/>
    </location>
</feature>
<accession>A0A1W1UPT9</accession>
<evidence type="ECO:0000313" key="3">
    <source>
        <dbReference type="Proteomes" id="UP000192731"/>
    </source>
</evidence>
<proteinExistence type="predicted"/>
<keyword evidence="3" id="KW-1185">Reference proteome</keyword>
<organism evidence="2 3">
    <name type="scientific">Desulfonispora thiosulfatigenes DSM 11270</name>
    <dbReference type="NCBI Taxonomy" id="656914"/>
    <lineage>
        <taxon>Bacteria</taxon>
        <taxon>Bacillati</taxon>
        <taxon>Bacillota</taxon>
        <taxon>Clostridia</taxon>
        <taxon>Eubacteriales</taxon>
        <taxon>Peptococcaceae</taxon>
        <taxon>Desulfonispora</taxon>
    </lineage>
</organism>
<dbReference type="AlphaFoldDB" id="A0A1W1UPT9"/>
<evidence type="ECO:0000313" key="2">
    <source>
        <dbReference type="EMBL" id="SMB83086.1"/>
    </source>
</evidence>
<protein>
    <submittedName>
        <fullName evidence="2">Sporulation protein YtrH</fullName>
    </submittedName>
</protein>
<keyword evidence="1" id="KW-0812">Transmembrane</keyword>
<dbReference type="InterPro" id="IPR025689">
    <property type="entry name" value="Spore_YtrH"/>
</dbReference>
<dbReference type="Pfam" id="PF14034">
    <property type="entry name" value="Spore_YtrH"/>
    <property type="match status" value="1"/>
</dbReference>
<gene>
    <name evidence="2" type="ORF">SAMN00017405_0999</name>
</gene>
<dbReference type="OrthoDB" id="2381692at2"/>
<dbReference type="Proteomes" id="UP000192731">
    <property type="component" value="Unassembled WGS sequence"/>
</dbReference>
<feature type="transmembrane region" description="Helical" evidence="1">
    <location>
        <begin position="50"/>
        <end position="71"/>
    </location>
</feature>
<dbReference type="EMBL" id="FWWT01000008">
    <property type="protein sequence ID" value="SMB83086.1"/>
    <property type="molecule type" value="Genomic_DNA"/>
</dbReference>